<proteinExistence type="predicted"/>
<evidence type="ECO:0000313" key="1">
    <source>
        <dbReference type="EMBL" id="CAI9974638.1"/>
    </source>
</evidence>
<dbReference type="EMBL" id="CATOUU010001153">
    <property type="protein sequence ID" value="CAI9974638.1"/>
    <property type="molecule type" value="Genomic_DNA"/>
</dbReference>
<comment type="caution">
    <text evidence="1">The sequence shown here is derived from an EMBL/GenBank/DDBJ whole genome shotgun (WGS) entry which is preliminary data.</text>
</comment>
<gene>
    <name evidence="2" type="ORF">HINF_LOCUS59908</name>
    <name evidence="1" type="ORF">HINF_LOCUS62283</name>
</gene>
<evidence type="ECO:0000313" key="2">
    <source>
        <dbReference type="EMBL" id="CAL6080528.1"/>
    </source>
</evidence>
<sequence>MQLLPLEAELLIVKILVLNIEPTRSPNNAGLDIDTLCIIEFDIVILEIQLWPTNPPAPKPQHDILLLKTLVFCNYTVQLADTAIIPPPQFLEEKLLDYTIIFFTKHYYAQLSAITGEKVSLVIPTYAQNYVTASKIYEYTHFGV</sequence>
<name>A0AA86VRK4_9EUKA</name>
<reference evidence="1" key="1">
    <citation type="submission" date="2023-06" db="EMBL/GenBank/DDBJ databases">
        <authorList>
            <person name="Kurt Z."/>
        </authorList>
    </citation>
    <scope>NUCLEOTIDE SEQUENCE</scope>
</reference>
<dbReference type="EMBL" id="CAXDID020000347">
    <property type="protein sequence ID" value="CAL6080528.1"/>
    <property type="molecule type" value="Genomic_DNA"/>
</dbReference>
<accession>A0AA86VRK4</accession>
<protein>
    <submittedName>
        <fullName evidence="2">Hypothetical_protein</fullName>
    </submittedName>
</protein>
<keyword evidence="3" id="KW-1185">Reference proteome</keyword>
<dbReference type="Proteomes" id="UP001642409">
    <property type="component" value="Unassembled WGS sequence"/>
</dbReference>
<dbReference type="AlphaFoldDB" id="A0AA86VRK4"/>
<reference evidence="2 3" key="2">
    <citation type="submission" date="2024-07" db="EMBL/GenBank/DDBJ databases">
        <authorList>
            <person name="Akdeniz Z."/>
        </authorList>
    </citation>
    <scope>NUCLEOTIDE SEQUENCE [LARGE SCALE GENOMIC DNA]</scope>
</reference>
<organism evidence="1">
    <name type="scientific">Hexamita inflata</name>
    <dbReference type="NCBI Taxonomy" id="28002"/>
    <lineage>
        <taxon>Eukaryota</taxon>
        <taxon>Metamonada</taxon>
        <taxon>Diplomonadida</taxon>
        <taxon>Hexamitidae</taxon>
        <taxon>Hexamitinae</taxon>
        <taxon>Hexamita</taxon>
    </lineage>
</organism>
<evidence type="ECO:0000313" key="3">
    <source>
        <dbReference type="Proteomes" id="UP001642409"/>
    </source>
</evidence>